<dbReference type="InterPro" id="IPR013780">
    <property type="entry name" value="Glyco_hydro_b"/>
</dbReference>
<dbReference type="InterPro" id="IPR011013">
    <property type="entry name" value="Gal_mutarotase_sf_dom"/>
</dbReference>
<gene>
    <name evidence="7" type="ORF">LKD48_08910</name>
</gene>
<evidence type="ECO:0000259" key="3">
    <source>
        <dbReference type="Pfam" id="PF01055"/>
    </source>
</evidence>
<feature type="domain" description="Glycoside hydrolase family 31 TIM barrel" evidence="3">
    <location>
        <begin position="267"/>
        <end position="607"/>
    </location>
</feature>
<dbReference type="Gene3D" id="2.60.40.1180">
    <property type="entry name" value="Golgi alpha-mannosidase II"/>
    <property type="match status" value="2"/>
</dbReference>
<dbReference type="RefSeq" id="WP_308731813.1">
    <property type="nucleotide sequence ID" value="NZ_JAJEQN010000020.1"/>
</dbReference>
<dbReference type="SUPFAM" id="SSF51011">
    <property type="entry name" value="Glycosyl hydrolase domain"/>
    <property type="match status" value="1"/>
</dbReference>
<dbReference type="Pfam" id="PF01055">
    <property type="entry name" value="Glyco_hydro_31_2nd"/>
    <property type="match status" value="1"/>
</dbReference>
<dbReference type="GO" id="GO:0004553">
    <property type="term" value="F:hydrolase activity, hydrolyzing O-glycosyl compounds"/>
    <property type="evidence" value="ECO:0007669"/>
    <property type="project" value="InterPro"/>
</dbReference>
<sequence length="796" mass="92664">MLVAKHRASTQITDVKRTDKSVVLRSKAEQIQFIPISESAVRVICTKADTQKKEQELTQGDSIKRSNQMNSVQWELKEDSESISVILSNLTIRIDRQAASISYYKPNGELLLKERDKNSRTMEAFQSYRVVRAGKIEQVQTADGLKRFVKDAVREPDQTLYHTRMHFDWQQDEALYGLGQHEEGILNLRGHMVYLHQANRKIAIPLLMSSFGYGILMNTSGNMVFSDTENGSYMYTESDPKLDFYFINGDGMDGVVGGYRKLTGKASMLPRWAFGYLQSQERYETQEEICQVAAEYRRRGIGLDGIVLDWCSWEDDMWGQKSFDASRFPDPAGMIQTLHDEDVHFMISIWPNMDEKCENYKEMKEKGFLLPFSNIYDARNEQARKCYWEQVKRGLYRYGVDAWWCDSSEPFTPEWSHVERQEPASQYEEYKKTAGEFLGEAHTNDYALYHARAIYEGQRAEQKKDGSNKRVFNLTRSAWTGQQQYGTVMWSGDTSASWKTFRNQISAGLNFCASGLPYWTADIGAFFVKDGDSWYWDGKYDDTTNDPAYLELYTRWYQWCCFLPIFRGHGTDCRRELWKFDGEGGMFYQALLRMNALRYKLLPYIYSTAGKVWLYDSSMIRMLAFDFPKDQQALHISNQYLFGESLMVCPVTRPMYYQKNENGTKKILNPYCYRAVYLPEGCGWYNFWTNKYYEGGQWIEEEAPIEKIPLFVKEGSILPIAKPAQSVEEVVASNELTFFVYNGKDCSYEFYSDDGDGYEYENGSYKLETYKWNQREQKLIGPEGTFLKKENLRIIG</sequence>
<dbReference type="InterPro" id="IPR048395">
    <property type="entry name" value="Glyco_hydro_31_C"/>
</dbReference>
<dbReference type="InterPro" id="IPR017853">
    <property type="entry name" value="GH"/>
</dbReference>
<comment type="similarity">
    <text evidence="1 2">Belongs to the glycosyl hydrolase 31 family.</text>
</comment>
<dbReference type="Pfam" id="PF21365">
    <property type="entry name" value="Glyco_hydro_31_3rd"/>
    <property type="match status" value="1"/>
</dbReference>
<name>A0AAE3E4N3_9FIRM</name>
<dbReference type="GO" id="GO:0005975">
    <property type="term" value="P:carbohydrate metabolic process"/>
    <property type="evidence" value="ECO:0007669"/>
    <property type="project" value="InterPro"/>
</dbReference>
<proteinExistence type="inferred from homology"/>
<dbReference type="InterPro" id="IPR025887">
    <property type="entry name" value="Glyco_hydro_31_N_dom"/>
</dbReference>
<dbReference type="SUPFAM" id="SSF74650">
    <property type="entry name" value="Galactose mutarotase-like"/>
    <property type="match status" value="1"/>
</dbReference>
<dbReference type="EMBL" id="JAJEQN010000020">
    <property type="protein sequence ID" value="MCC2221750.1"/>
    <property type="molecule type" value="Genomic_DNA"/>
</dbReference>
<dbReference type="PANTHER" id="PTHR43863:SF2">
    <property type="entry name" value="MALTASE-GLUCOAMYLASE"/>
    <property type="match status" value="1"/>
</dbReference>
<keyword evidence="8" id="KW-1185">Reference proteome</keyword>
<dbReference type="PANTHER" id="PTHR43863">
    <property type="entry name" value="HYDROLASE, PUTATIVE (AFU_ORTHOLOGUE AFUA_1G03140)-RELATED"/>
    <property type="match status" value="1"/>
</dbReference>
<dbReference type="InterPro" id="IPR033403">
    <property type="entry name" value="DUF5110"/>
</dbReference>
<feature type="domain" description="Glycosyl hydrolase family 31 C-terminal" evidence="6">
    <location>
        <begin position="618"/>
        <end position="718"/>
    </location>
</feature>
<evidence type="ECO:0000313" key="8">
    <source>
        <dbReference type="Proteomes" id="UP001198200"/>
    </source>
</evidence>
<feature type="domain" description="Glycoside hydrolase family 31 N-terminal" evidence="4">
    <location>
        <begin position="32"/>
        <end position="223"/>
    </location>
</feature>
<dbReference type="Pfam" id="PF17137">
    <property type="entry name" value="DUF5110"/>
    <property type="match status" value="1"/>
</dbReference>
<keyword evidence="2" id="KW-0326">Glycosidase</keyword>
<dbReference type="Gene3D" id="2.60.40.1760">
    <property type="entry name" value="glycosyl hydrolase (family 31)"/>
    <property type="match status" value="1"/>
</dbReference>
<dbReference type="GO" id="GO:0030246">
    <property type="term" value="F:carbohydrate binding"/>
    <property type="evidence" value="ECO:0007669"/>
    <property type="project" value="InterPro"/>
</dbReference>
<evidence type="ECO:0000256" key="1">
    <source>
        <dbReference type="ARBA" id="ARBA00007806"/>
    </source>
</evidence>
<dbReference type="Proteomes" id="UP001198200">
    <property type="component" value="Unassembled WGS sequence"/>
</dbReference>
<evidence type="ECO:0000256" key="2">
    <source>
        <dbReference type="RuleBase" id="RU361185"/>
    </source>
</evidence>
<evidence type="ECO:0000313" key="7">
    <source>
        <dbReference type="EMBL" id="MCC2221750.1"/>
    </source>
</evidence>
<evidence type="ECO:0000259" key="6">
    <source>
        <dbReference type="Pfam" id="PF21365"/>
    </source>
</evidence>
<dbReference type="Gene3D" id="3.20.20.80">
    <property type="entry name" value="Glycosidases"/>
    <property type="match status" value="1"/>
</dbReference>
<feature type="domain" description="DUF5110" evidence="5">
    <location>
        <begin position="735"/>
        <end position="778"/>
    </location>
</feature>
<dbReference type="CDD" id="cd06591">
    <property type="entry name" value="GH31_xylosidase_XylS"/>
    <property type="match status" value="1"/>
</dbReference>
<reference evidence="7 8" key="1">
    <citation type="submission" date="2021-10" db="EMBL/GenBank/DDBJ databases">
        <title>Anaerobic single-cell dispensing facilitates the cultivation of human gut bacteria.</title>
        <authorList>
            <person name="Afrizal A."/>
        </authorList>
    </citation>
    <scope>NUCLEOTIDE SEQUENCE [LARGE SCALE GENOMIC DNA]</scope>
    <source>
        <strain evidence="7 8">CLA-AA-H224</strain>
    </source>
</reference>
<dbReference type="InterPro" id="IPR051816">
    <property type="entry name" value="Glycosyl_Hydrolase_31"/>
</dbReference>
<keyword evidence="2" id="KW-0378">Hydrolase</keyword>
<evidence type="ECO:0000259" key="4">
    <source>
        <dbReference type="Pfam" id="PF13802"/>
    </source>
</evidence>
<organism evidence="7 8">
    <name type="scientific">Anthropogastromicrobium aceti</name>
    <dbReference type="NCBI Taxonomy" id="2981768"/>
    <lineage>
        <taxon>Bacteria</taxon>
        <taxon>Bacillati</taxon>
        <taxon>Bacillota</taxon>
        <taxon>Clostridia</taxon>
        <taxon>Lachnospirales</taxon>
        <taxon>Lachnospiraceae</taxon>
        <taxon>Anthropogastromicrobium</taxon>
    </lineage>
</organism>
<dbReference type="InterPro" id="IPR000322">
    <property type="entry name" value="Glyco_hydro_31_TIM"/>
</dbReference>
<protein>
    <submittedName>
        <fullName evidence="7">DUF5110 domain-containing protein</fullName>
    </submittedName>
</protein>
<dbReference type="Pfam" id="PF13802">
    <property type="entry name" value="Gal_mutarotas_2"/>
    <property type="match status" value="1"/>
</dbReference>
<comment type="caution">
    <text evidence="7">The sequence shown here is derived from an EMBL/GenBank/DDBJ whole genome shotgun (WGS) entry which is preliminary data.</text>
</comment>
<dbReference type="SUPFAM" id="SSF51445">
    <property type="entry name" value="(Trans)glycosidases"/>
    <property type="match status" value="1"/>
</dbReference>
<dbReference type="AlphaFoldDB" id="A0AAE3E4N3"/>
<accession>A0AAE3E4N3</accession>
<evidence type="ECO:0000259" key="5">
    <source>
        <dbReference type="Pfam" id="PF17137"/>
    </source>
</evidence>
<dbReference type="CDD" id="cd14752">
    <property type="entry name" value="GH31_N"/>
    <property type="match status" value="1"/>
</dbReference>